<evidence type="ECO:0000313" key="9">
    <source>
        <dbReference type="Proteomes" id="UP000037923"/>
    </source>
</evidence>
<feature type="compositionally biased region" description="Low complexity" evidence="6">
    <location>
        <begin position="396"/>
        <end position="421"/>
    </location>
</feature>
<evidence type="ECO:0000256" key="2">
    <source>
        <dbReference type="ARBA" id="ARBA00008856"/>
    </source>
</evidence>
<feature type="region of interest" description="Disordered" evidence="6">
    <location>
        <begin position="60"/>
        <end position="105"/>
    </location>
</feature>
<dbReference type="EMBL" id="LGTL01000010">
    <property type="protein sequence ID" value="KPA79633.1"/>
    <property type="molecule type" value="Genomic_DNA"/>
</dbReference>
<feature type="region of interest" description="Disordered" evidence="6">
    <location>
        <begin position="713"/>
        <end position="733"/>
    </location>
</feature>
<evidence type="ECO:0000256" key="6">
    <source>
        <dbReference type="SAM" id="MobiDB-lite"/>
    </source>
</evidence>
<evidence type="ECO:0000256" key="3">
    <source>
        <dbReference type="ARBA" id="ARBA00015817"/>
    </source>
</evidence>
<keyword evidence="4" id="KW-0343">GTPase activation</keyword>
<dbReference type="OrthoDB" id="17346at2759"/>
<feature type="region of interest" description="Disordered" evidence="6">
    <location>
        <begin position="544"/>
        <end position="618"/>
    </location>
</feature>
<comment type="similarity">
    <text evidence="2">Belongs to the Rab3-GAP catalytic subunit family.</text>
</comment>
<proteinExistence type="inferred from homology"/>
<dbReference type="GO" id="GO:0005737">
    <property type="term" value="C:cytoplasm"/>
    <property type="evidence" value="ECO:0007669"/>
    <property type="project" value="UniProtKB-SubCell"/>
</dbReference>
<feature type="compositionally biased region" description="Polar residues" evidence="6">
    <location>
        <begin position="547"/>
        <end position="557"/>
    </location>
</feature>
<accession>A0A0M9G0B0</accession>
<evidence type="ECO:0000259" key="7">
    <source>
        <dbReference type="Pfam" id="PF13890"/>
    </source>
</evidence>
<feature type="compositionally biased region" description="Acidic residues" evidence="6">
    <location>
        <begin position="661"/>
        <end position="670"/>
    </location>
</feature>
<organism evidence="8 9">
    <name type="scientific">Leptomonas pyrrhocoris</name>
    <name type="common">Firebug parasite</name>
    <dbReference type="NCBI Taxonomy" id="157538"/>
    <lineage>
        <taxon>Eukaryota</taxon>
        <taxon>Discoba</taxon>
        <taxon>Euglenozoa</taxon>
        <taxon>Kinetoplastea</taxon>
        <taxon>Metakinetoplastina</taxon>
        <taxon>Trypanosomatida</taxon>
        <taxon>Trypanosomatidae</taxon>
        <taxon>Leishmaniinae</taxon>
        <taxon>Leptomonas</taxon>
    </lineage>
</organism>
<evidence type="ECO:0000256" key="1">
    <source>
        <dbReference type="ARBA" id="ARBA00004496"/>
    </source>
</evidence>
<keyword evidence="5" id="KW-0963">Cytoplasm</keyword>
<dbReference type="RefSeq" id="XP_015658072.1">
    <property type="nucleotide sequence ID" value="XM_015803430.1"/>
</dbReference>
<dbReference type="PANTHER" id="PTHR21422">
    <property type="entry name" value="RAB3 GTPASE-ACTIVATING PROTEIN CATALYTIC SUBUNIT"/>
    <property type="match status" value="1"/>
</dbReference>
<comment type="caution">
    <text evidence="8">The sequence shown here is derived from an EMBL/GenBank/DDBJ whole genome shotgun (WGS) entry which is preliminary data.</text>
</comment>
<name>A0A0M9G0B0_LEPPY</name>
<dbReference type="OMA" id="RLTCMAE"/>
<dbReference type="InterPro" id="IPR026147">
    <property type="entry name" value="Rab3GAP1_conserved"/>
</dbReference>
<feature type="domain" description="Rab3GAP catalytic subunit conserved" evidence="7">
    <location>
        <begin position="910"/>
        <end position="1069"/>
    </location>
</feature>
<feature type="compositionally biased region" description="Low complexity" evidence="6">
    <location>
        <begin position="95"/>
        <end position="105"/>
    </location>
</feature>
<keyword evidence="9" id="KW-1185">Reference proteome</keyword>
<comment type="subcellular location">
    <subcellularLocation>
        <location evidence="1">Cytoplasm</location>
    </subcellularLocation>
</comment>
<dbReference type="GeneID" id="26905715"/>
<feature type="compositionally biased region" description="Low complexity" evidence="6">
    <location>
        <begin position="62"/>
        <end position="81"/>
    </location>
</feature>
<evidence type="ECO:0000256" key="4">
    <source>
        <dbReference type="ARBA" id="ARBA00022468"/>
    </source>
</evidence>
<dbReference type="Pfam" id="PF13890">
    <property type="entry name" value="Rab3-GTPase_cat"/>
    <property type="match status" value="1"/>
</dbReference>
<evidence type="ECO:0000256" key="5">
    <source>
        <dbReference type="ARBA" id="ARBA00022490"/>
    </source>
</evidence>
<dbReference type="PANTHER" id="PTHR21422:SF9">
    <property type="entry name" value="RAB3 GTPASE-ACTIVATING PROTEIN CATALYTIC SUBUNIT"/>
    <property type="match status" value="1"/>
</dbReference>
<evidence type="ECO:0000313" key="8">
    <source>
        <dbReference type="EMBL" id="KPA79633.1"/>
    </source>
</evidence>
<feature type="region of interest" description="Disordered" evidence="6">
    <location>
        <begin position="386"/>
        <end position="421"/>
    </location>
</feature>
<sequence>MAAAAAAAEEELPLLIQDYSCANSFEEHVRMIEKYLAALFDAEPLLQSFLVAPSGAARTNTSSPLRLSSSGPSKSFSPASASGGGGGDEDDDGSDTSSSPSSLVSLLEDSTQHNRTALSRVFSHTMTLYAPPPSSTATSGADGAAQLDLELSVAVEVHVRDAAHLITQQYCTPLFFLLRKVAASAAYRESETTYLLSLLSTAVWQVLRQLKNRAVLRIGASTSPSGLAVPFTSSTTTNTSMMTPSLPSRCAKSAAEALPSPFFFPDGCAPCFVPAGDSYKQSFVGVAPPLPTMGGSMPSTPPPSASASSPAEMSTAEWNLLHQRTFTTRFLSDAFAHPPEHCRTLAEFIDLFLLHVGQHSRIRSDDFEGICVSLWKEYALQIPWKFHPHGPPPPDAATAGTRKSKSSSSKGGAATHETSTSAAASSLTWEAVLERENACTRLLSGAFTHPFGTTAPPLKHVLFRFQWNQLQDVEAQEPHGRGSHLNPFQFATAPSPSGPLSAAAQAAQRKCCITAQAVARNDEDVQGGVRQRLHEVVERNYFDSLPSLATRSPTSSEPGRPPRKGRTGEASNAGGVRGANDTEGSRQSPTTRSIRPGESGESGGESGDAGGGDAEGPPLHELAAHVVEWSGSNVNLQQSLLRRFASPCPEDRHGEGTLDNAPDDDDDEEGREGQTRRGVRAAAARRSGNGVARRLRTLWDEWEAHRQLFPIKSTNAKSEGSAEEQQRGTSVEDAECDAAAAAAKLKWEGRKQQHLEGGSGSSTTVASASAKDLRVHYFPESFFARFAYACATQLSHAEDVPVLWQLCLDRLKALLLVPSSSGSDATTSTDEEEKRSWRRLLDCLALPLSDPPVDLSQPLLSQKLQLLRFALDSLLHPAENICAADGVDRGAVAKTRDAYEETGEVPSPPAVLHLITNGEVLIAPAPLPTPPTTSDLVLQRAMQLNALGAAAVQSASATWLQGEALYNDMCVFLYVNKAQDGRVVRFPDFVQWHSPRDFVPPALPNVTGAATRSDSDYLSDRMKDQPDGGRGSSHVWWSLWRRAVPRSRDDVVRTLFQPLAEATRVLDWLAALPGTALLLEVGNACVANALHQLLCHRFLLGDTSTRDGGGRGGRALMSGASDCRHRSPLPASPRLRSLHRYVQAKCTSLTKDLEAASAILASSAVEAMELEMLRTFMANAVREVGDIEVCLCTAVAVHYLLGFTADAEAAATVRALCAPNISTQQPLRQQDALSTLQLRTVTVSRAVWATCFARQFVRPESHVVQESMVRLTCMAERPLNTCGCFQQLVVHQDAAHTMRMALALTKEVL</sequence>
<dbReference type="VEuPathDB" id="TriTrypDB:LpyrH10_10_1940"/>
<reference evidence="8 9" key="1">
    <citation type="submission" date="2015-07" db="EMBL/GenBank/DDBJ databases">
        <title>High-quality genome of monoxenous trypanosomatid Leptomonas pyrrhocoris.</title>
        <authorList>
            <person name="Flegontov P."/>
            <person name="Butenko A."/>
            <person name="Firsov S."/>
            <person name="Vlcek C."/>
            <person name="Logacheva M.D."/>
            <person name="Field M."/>
            <person name="Filatov D."/>
            <person name="Flegontova O."/>
            <person name="Gerasimov E."/>
            <person name="Jackson A.P."/>
            <person name="Kelly S."/>
            <person name="Opperdoes F."/>
            <person name="O'Reilly A."/>
            <person name="Votypka J."/>
            <person name="Yurchenko V."/>
            <person name="Lukes J."/>
        </authorList>
    </citation>
    <scope>NUCLEOTIDE SEQUENCE [LARGE SCALE GENOMIC DNA]</scope>
    <source>
        <strain evidence="8">H10</strain>
    </source>
</reference>
<feature type="compositionally biased region" description="Basic and acidic residues" evidence="6">
    <location>
        <begin position="1013"/>
        <end position="1027"/>
    </location>
</feature>
<feature type="region of interest" description="Disordered" evidence="6">
    <location>
        <begin position="646"/>
        <end position="685"/>
    </location>
</feature>
<dbReference type="InterPro" id="IPR045700">
    <property type="entry name" value="Rab3GAP1"/>
</dbReference>
<gene>
    <name evidence="8" type="ORF">ABB37_05425</name>
</gene>
<feature type="region of interest" description="Disordered" evidence="6">
    <location>
        <begin position="1010"/>
        <end position="1031"/>
    </location>
</feature>
<feature type="compositionally biased region" description="Gly residues" evidence="6">
    <location>
        <begin position="600"/>
        <end position="614"/>
    </location>
</feature>
<dbReference type="Proteomes" id="UP000037923">
    <property type="component" value="Unassembled WGS sequence"/>
</dbReference>
<dbReference type="GO" id="GO:0005096">
    <property type="term" value="F:GTPase activator activity"/>
    <property type="evidence" value="ECO:0007669"/>
    <property type="project" value="UniProtKB-KW"/>
</dbReference>
<protein>
    <recommendedName>
        <fullName evidence="3">Rab3 GTPase-activating protein catalytic subunit</fullName>
    </recommendedName>
</protein>